<dbReference type="EMBL" id="DXCX01000066">
    <property type="protein sequence ID" value="HIY73588.1"/>
    <property type="molecule type" value="Genomic_DNA"/>
</dbReference>
<name>A0A9D2CEG4_9FIRM</name>
<evidence type="ECO:0000259" key="2">
    <source>
        <dbReference type="Pfam" id="PF04984"/>
    </source>
</evidence>
<dbReference type="InterPro" id="IPR052042">
    <property type="entry name" value="Tail_sheath_structural"/>
</dbReference>
<dbReference type="InterPro" id="IPR020287">
    <property type="entry name" value="Tail_sheath_C"/>
</dbReference>
<dbReference type="Proteomes" id="UP000886824">
    <property type="component" value="Unassembled WGS sequence"/>
</dbReference>
<dbReference type="Pfam" id="PF17482">
    <property type="entry name" value="Phage_sheath_1C"/>
    <property type="match status" value="1"/>
</dbReference>
<evidence type="ECO:0000256" key="1">
    <source>
        <dbReference type="ARBA" id="ARBA00008005"/>
    </source>
</evidence>
<gene>
    <name evidence="4" type="ORF">H9826_06410</name>
</gene>
<comment type="caution">
    <text evidence="4">The sequence shown here is derived from an EMBL/GenBank/DDBJ whole genome shotgun (WGS) entry which is preliminary data.</text>
</comment>
<accession>A0A9D2CEG4</accession>
<dbReference type="AlphaFoldDB" id="A0A9D2CEG4"/>
<comment type="similarity">
    <text evidence="1">Belongs to the myoviridae tail sheath protein family.</text>
</comment>
<dbReference type="InterPro" id="IPR035089">
    <property type="entry name" value="Phage_sheath_subtilisin"/>
</dbReference>
<dbReference type="PANTHER" id="PTHR35861">
    <property type="match status" value="1"/>
</dbReference>
<dbReference type="Pfam" id="PF04984">
    <property type="entry name" value="Phage_sheath_1"/>
    <property type="match status" value="1"/>
</dbReference>
<feature type="domain" description="Tail sheath protein C-terminal" evidence="3">
    <location>
        <begin position="480"/>
        <end position="586"/>
    </location>
</feature>
<reference evidence="4" key="1">
    <citation type="journal article" date="2021" name="PeerJ">
        <title>Extensive microbial diversity within the chicken gut microbiome revealed by metagenomics and culture.</title>
        <authorList>
            <person name="Gilroy R."/>
            <person name="Ravi A."/>
            <person name="Getino M."/>
            <person name="Pursley I."/>
            <person name="Horton D.L."/>
            <person name="Alikhan N.F."/>
            <person name="Baker D."/>
            <person name="Gharbi K."/>
            <person name="Hall N."/>
            <person name="Watson M."/>
            <person name="Adriaenssens E.M."/>
            <person name="Foster-Nyarko E."/>
            <person name="Jarju S."/>
            <person name="Secka A."/>
            <person name="Antonio M."/>
            <person name="Oren A."/>
            <person name="Chaudhuri R.R."/>
            <person name="La Ragione R."/>
            <person name="Hildebrand F."/>
            <person name="Pallen M.J."/>
        </authorList>
    </citation>
    <scope>NUCLEOTIDE SEQUENCE</scope>
    <source>
        <strain evidence="4">CHK33-7979</strain>
    </source>
</reference>
<dbReference type="Gene3D" id="3.40.50.11780">
    <property type="match status" value="2"/>
</dbReference>
<evidence type="ECO:0000313" key="5">
    <source>
        <dbReference type="Proteomes" id="UP000886824"/>
    </source>
</evidence>
<organism evidence="4 5">
    <name type="scientific">Candidatus Intestinimonas merdavium</name>
    <dbReference type="NCBI Taxonomy" id="2838622"/>
    <lineage>
        <taxon>Bacteria</taxon>
        <taxon>Bacillati</taxon>
        <taxon>Bacillota</taxon>
        <taxon>Clostridia</taxon>
        <taxon>Eubacteriales</taxon>
        <taxon>Intestinimonas</taxon>
    </lineage>
</organism>
<feature type="domain" description="Tail sheath protein subtilisin-like" evidence="2">
    <location>
        <begin position="325"/>
        <end position="477"/>
    </location>
</feature>
<protein>
    <submittedName>
        <fullName evidence="4">Phage tail sheath subtilisin-like domain-containing protein</fullName>
    </submittedName>
</protein>
<proteinExistence type="inferred from homology"/>
<reference evidence="4" key="2">
    <citation type="submission" date="2021-04" db="EMBL/GenBank/DDBJ databases">
        <authorList>
            <person name="Gilroy R."/>
        </authorList>
    </citation>
    <scope>NUCLEOTIDE SEQUENCE</scope>
    <source>
        <strain evidence="4">CHK33-7979</strain>
    </source>
</reference>
<evidence type="ECO:0000259" key="3">
    <source>
        <dbReference type="Pfam" id="PF17482"/>
    </source>
</evidence>
<evidence type="ECO:0000313" key="4">
    <source>
        <dbReference type="EMBL" id="HIY73588.1"/>
    </source>
</evidence>
<dbReference type="PANTHER" id="PTHR35861:SF1">
    <property type="entry name" value="PHAGE TAIL SHEATH PROTEIN"/>
    <property type="match status" value="1"/>
</dbReference>
<sequence>MAEYLSPGVYVEEYDSGATPMQGVSTSTAGFVGLAERGPVIGQPQLVTSFSDYKRMYGGYLSDAAYGNNRFLPYAVEQFFANGGARAYIMRAVPADAKAASLTTGVLKITAANPGAWAEDMRVVVSPASKAKTQVLSVSGADLTLKNADGFNPGDVVELFDGKTTAHATVKSVLDKVVTLDAPCTLDVADTKVGTAKYIKTCEITITARLGENVEVFENLSLKPDALNNVCARTRRSDLIAIEVLAVKAAPAPAAPAKEKDKDGKEIPAAPAPKAASIVPFALCGGESDDMVLTLQGGSNGSVLTATPDAFLGKDDGPGRRTGLQAFLENGNVSIMAIPGITAPEVQAALIGFCESKKSCFAILDVPMELKKTNDVANFRDMYDSTYAAMYHPWLEMYDAGAKRAAYFPPSGAMAGIYARTDIERGVHKAPANEVVRGCTGLSCTYNEGEQDILNPIGVNLIRAFTGRGIRVWGARTISSNGLWKYLNVRRLFIYVEESIKANTNWVVFEPNSSALWSRVTRTIESFLATCWRDGALAGSSPSEAFFVECGPTTMTQDDIDNGRLICQIGIAPVKPAEFVIFRITQKTASESAG</sequence>